<dbReference type="OrthoDB" id="6400365at2"/>
<dbReference type="Gene3D" id="2.60.40.10">
    <property type="entry name" value="Immunoglobulins"/>
    <property type="match status" value="1"/>
</dbReference>
<evidence type="ECO:0008006" key="4">
    <source>
        <dbReference type="Google" id="ProtNLM"/>
    </source>
</evidence>
<dbReference type="SUPFAM" id="SSF49265">
    <property type="entry name" value="Fibronectin type III"/>
    <property type="match status" value="1"/>
</dbReference>
<gene>
    <name evidence="2" type="ORF">AALB_4114</name>
</gene>
<keyword evidence="1" id="KW-1133">Transmembrane helix</keyword>
<proteinExistence type="predicted"/>
<dbReference type="Proteomes" id="UP000014461">
    <property type="component" value="Unassembled WGS sequence"/>
</dbReference>
<protein>
    <recommendedName>
        <fullName evidence="4">Carboxypeptidase regulatory-like domain-containing protein</fullName>
    </recommendedName>
</protein>
<reference evidence="2" key="1">
    <citation type="journal article" date="2013" name="Genome Announc.">
        <title>Draft Genome Sequence of Agarivorans albus Strain MKT 106T, an Agarolytic Marine Bacterium.</title>
        <authorList>
            <person name="Yasuike M."/>
            <person name="Nakamura Y."/>
            <person name="Kai W."/>
            <person name="Fujiwara A."/>
            <person name="Fukui Y."/>
            <person name="Satomi M."/>
            <person name="Sano M."/>
        </authorList>
    </citation>
    <scope>NUCLEOTIDE SEQUENCE [LARGE SCALE GENOMIC DNA]</scope>
</reference>
<dbReference type="RefSeq" id="WP_016403801.1">
    <property type="nucleotide sequence ID" value="NZ_BARX01000041.1"/>
</dbReference>
<feature type="transmembrane region" description="Helical" evidence="1">
    <location>
        <begin position="6"/>
        <end position="31"/>
    </location>
</feature>
<keyword evidence="3" id="KW-1185">Reference proteome</keyword>
<comment type="caution">
    <text evidence="2">The sequence shown here is derived from an EMBL/GenBank/DDBJ whole genome shotgun (WGS) entry which is preliminary data.</text>
</comment>
<evidence type="ECO:0000256" key="1">
    <source>
        <dbReference type="SAM" id="Phobius"/>
    </source>
</evidence>
<keyword evidence="1" id="KW-0472">Membrane</keyword>
<dbReference type="STRING" id="1331007.AALB_4114"/>
<accession>R9PRQ0</accession>
<evidence type="ECO:0000313" key="3">
    <source>
        <dbReference type="Proteomes" id="UP000014461"/>
    </source>
</evidence>
<dbReference type="AlphaFoldDB" id="R9PRQ0"/>
<keyword evidence="1" id="KW-0812">Transmembrane</keyword>
<evidence type="ECO:0000313" key="2">
    <source>
        <dbReference type="EMBL" id="GAD04034.1"/>
    </source>
</evidence>
<dbReference type="EMBL" id="BARX01000041">
    <property type="protein sequence ID" value="GAD04034.1"/>
    <property type="molecule type" value="Genomic_DNA"/>
</dbReference>
<organism evidence="2 3">
    <name type="scientific">Agarivorans albus MKT 106</name>
    <dbReference type="NCBI Taxonomy" id="1331007"/>
    <lineage>
        <taxon>Bacteria</taxon>
        <taxon>Pseudomonadati</taxon>
        <taxon>Pseudomonadota</taxon>
        <taxon>Gammaproteobacteria</taxon>
        <taxon>Alteromonadales</taxon>
        <taxon>Alteromonadaceae</taxon>
        <taxon>Agarivorans</taxon>
    </lineage>
</organism>
<dbReference type="InterPro" id="IPR036116">
    <property type="entry name" value="FN3_sf"/>
</dbReference>
<sequence length="291" mass="32864">MLRKLFNGIVFGTGFGIAFVAIWVIAIYFILPSVLESRFEKEIVESNKHIVDEAPLLSNSGRFLGSSGSYSGGFLDNKSGELSSGQGVIEGEALVNGQPLKGFKLRLALNGSVLSQWAVTDENGIYRVSVPYGEYRIDGYELDYFVANKVLPNKIEHPENRNSTNQFQVVEGQKGSGLKFRFVDPIVKKSDKSQYSKNEKVTLKWEPYPEAAEYTVQVYEKADANSWKSSNLFVWPMRPKVALTELDLSQYEIELKPGYFYAFEVEARNSKGSLLSNTNREHFEFDFEIVE</sequence>
<dbReference type="InterPro" id="IPR013783">
    <property type="entry name" value="Ig-like_fold"/>
</dbReference>
<name>R9PRQ0_AGAAL</name>